<feature type="region of interest" description="Disordered" evidence="1">
    <location>
        <begin position="176"/>
        <end position="202"/>
    </location>
</feature>
<evidence type="ECO:0008006" key="4">
    <source>
        <dbReference type="Google" id="ProtNLM"/>
    </source>
</evidence>
<gene>
    <name evidence="2" type="ORF">F0U60_52130</name>
</gene>
<dbReference type="EMBL" id="CP043494">
    <property type="protein sequence ID" value="WNG51718.1"/>
    <property type="molecule type" value="Genomic_DNA"/>
</dbReference>
<evidence type="ECO:0000256" key="1">
    <source>
        <dbReference type="SAM" id="MobiDB-lite"/>
    </source>
</evidence>
<proteinExistence type="predicted"/>
<dbReference type="RefSeq" id="WP_395812006.1">
    <property type="nucleotide sequence ID" value="NZ_CP043494.1"/>
</dbReference>
<evidence type="ECO:0000313" key="2">
    <source>
        <dbReference type="EMBL" id="WNG51718.1"/>
    </source>
</evidence>
<reference evidence="2 3" key="1">
    <citation type="submission" date="2019-08" db="EMBL/GenBank/DDBJ databases">
        <title>Archangium and Cystobacter genomes.</title>
        <authorList>
            <person name="Chen I.-C.K."/>
            <person name="Wielgoss S."/>
        </authorList>
    </citation>
    <scope>NUCLEOTIDE SEQUENCE [LARGE SCALE GENOMIC DNA]</scope>
    <source>
        <strain evidence="2 3">Cbm 6</strain>
    </source>
</reference>
<name>A0ABY9X8J9_9BACT</name>
<protein>
    <recommendedName>
        <fullName evidence="4">Lipoprotein</fullName>
    </recommendedName>
</protein>
<accession>A0ABY9X8J9</accession>
<sequence length="202" mass="21852">MQMTRLGFGTVSLLLLAACTGFPFFGKKSPPSPGSEANKNAGRTDAQLPPRTVMEVQDIQYDGWAISGRVLVSPEGGQLRLDRRLIPTIHVEMKYVSDCTYGAVASIRADIIAPLARPEDLLVLEPGYWYGSTVRFRLFGEHITGLGPECVEADIFLRSFDHELVARQRIRAVRPASVDGGTQSDEGGTLEVPAAPPDAGTP</sequence>
<dbReference type="PROSITE" id="PS51257">
    <property type="entry name" value="PROKAR_LIPOPROTEIN"/>
    <property type="match status" value="1"/>
</dbReference>
<feature type="region of interest" description="Disordered" evidence="1">
    <location>
        <begin position="29"/>
        <end position="48"/>
    </location>
</feature>
<dbReference type="Proteomes" id="UP001611383">
    <property type="component" value="Chromosome"/>
</dbReference>
<evidence type="ECO:0000313" key="3">
    <source>
        <dbReference type="Proteomes" id="UP001611383"/>
    </source>
</evidence>
<keyword evidence="3" id="KW-1185">Reference proteome</keyword>
<organism evidence="2 3">
    <name type="scientific">Archangium minus</name>
    <dbReference type="NCBI Taxonomy" id="83450"/>
    <lineage>
        <taxon>Bacteria</taxon>
        <taxon>Pseudomonadati</taxon>
        <taxon>Myxococcota</taxon>
        <taxon>Myxococcia</taxon>
        <taxon>Myxococcales</taxon>
        <taxon>Cystobacterineae</taxon>
        <taxon>Archangiaceae</taxon>
        <taxon>Archangium</taxon>
    </lineage>
</organism>